<keyword evidence="2" id="KW-0808">Transferase</keyword>
<feature type="domain" description="Glycosyltransferase 2-like" evidence="1">
    <location>
        <begin position="295"/>
        <end position="439"/>
    </location>
</feature>
<evidence type="ECO:0000313" key="2">
    <source>
        <dbReference type="EMBL" id="PRO69872.1"/>
    </source>
</evidence>
<dbReference type="RefSeq" id="WP_105930281.1">
    <property type="nucleotide sequence ID" value="NZ_PVNO01000021.1"/>
</dbReference>
<sequence length="572" mass="64347">MKKFAMMTVKGAIGLVPKAVRNKLKGNHKLTEFYSRSLQRSGLFYGFPSEKKRMALYKDYLQYQSKILGSKAVGNEANLAFIYIIFGHKDLAISLKSLREVSNGKMDIRVVTEKTLGMKVSRFPSLAEAVRDLDDNTLLFFLNSGDTITHDTVKVFTNNNDEADLTYCDTDRIDVKKRRVSPHFLPDWNPDLQYSTGYVFTGVKCKAKLLKQNSVKSQTIAGLVAELWLKQPELLIKHLPFTLVHRTTNKAAVDERLKDIRERLSDCTTAVASFNTELGVNHIQWPIASEPLVTLIIPTKNAKKLVQACIDSILEKTTYQNYEILLIDNGSDEKESINYFSELNKHPKIKVLSYPGEFNYSAINNFGVEHASDRCAIIGLINNDIEVIAPNWLSSMVGHASREDIGCVGAKLLYSDGRIQHAGVVMGYGGGAGHAHKYFPRYHPGYIKRLIATQNYSAVTAACLLVKKSLFLEVGGLNEKDLTVAFNDVDFCLKVKETGARNIYCAEAELYHHESVSRGTDHAPEKAARFNRELHYLKTRWGNYIDHDPAYSPNLTLMRENFSVKTKGELSQ</sequence>
<proteinExistence type="predicted"/>
<dbReference type="SUPFAM" id="SSF53448">
    <property type="entry name" value="Nucleotide-diphospho-sugar transferases"/>
    <property type="match status" value="1"/>
</dbReference>
<name>A0ABX5CQY8_9ALTE</name>
<dbReference type="InterPro" id="IPR001173">
    <property type="entry name" value="Glyco_trans_2-like"/>
</dbReference>
<dbReference type="Pfam" id="PF00535">
    <property type="entry name" value="Glycos_transf_2"/>
    <property type="match status" value="1"/>
</dbReference>
<dbReference type="Gene3D" id="3.90.550.10">
    <property type="entry name" value="Spore Coat Polysaccharide Biosynthesis Protein SpsA, Chain A"/>
    <property type="match status" value="1"/>
</dbReference>
<dbReference type="PANTHER" id="PTHR43179:SF7">
    <property type="entry name" value="RHAMNOSYLTRANSFERASE WBBL"/>
    <property type="match status" value="1"/>
</dbReference>
<dbReference type="EMBL" id="PVNO01000021">
    <property type="protein sequence ID" value="PRO69872.1"/>
    <property type="molecule type" value="Genomic_DNA"/>
</dbReference>
<dbReference type="PANTHER" id="PTHR43179">
    <property type="entry name" value="RHAMNOSYLTRANSFERASE WBBL"/>
    <property type="match status" value="1"/>
</dbReference>
<dbReference type="InterPro" id="IPR029044">
    <property type="entry name" value="Nucleotide-diphossugar_trans"/>
</dbReference>
<gene>
    <name evidence="2" type="ORF">C6Y39_05370</name>
</gene>
<comment type="caution">
    <text evidence="2">The sequence shown here is derived from an EMBL/GenBank/DDBJ whole genome shotgun (WGS) entry which is preliminary data.</text>
</comment>
<evidence type="ECO:0000313" key="3">
    <source>
        <dbReference type="Proteomes" id="UP000239539"/>
    </source>
</evidence>
<evidence type="ECO:0000259" key="1">
    <source>
        <dbReference type="Pfam" id="PF00535"/>
    </source>
</evidence>
<accession>A0ABX5CQY8</accession>
<dbReference type="Proteomes" id="UP000239539">
    <property type="component" value="Unassembled WGS sequence"/>
</dbReference>
<keyword evidence="3" id="KW-1185">Reference proteome</keyword>
<protein>
    <submittedName>
        <fullName evidence="2">Glycosyl transferase</fullName>
    </submittedName>
</protein>
<organism evidence="2 3">
    <name type="scientific">Alteromonas gracilis</name>
    <dbReference type="NCBI Taxonomy" id="1479524"/>
    <lineage>
        <taxon>Bacteria</taxon>
        <taxon>Pseudomonadati</taxon>
        <taxon>Pseudomonadota</taxon>
        <taxon>Gammaproteobacteria</taxon>
        <taxon>Alteromonadales</taxon>
        <taxon>Alteromonadaceae</taxon>
        <taxon>Alteromonas/Salinimonas group</taxon>
        <taxon>Alteromonas</taxon>
    </lineage>
</organism>
<dbReference type="GO" id="GO:0016740">
    <property type="term" value="F:transferase activity"/>
    <property type="evidence" value="ECO:0007669"/>
    <property type="project" value="UniProtKB-KW"/>
</dbReference>
<reference evidence="3" key="1">
    <citation type="journal article" date="2020" name="Int. J. Syst. Evol. Microbiol.">
        <title>Alteromonas alba sp. nov., a marine bacterium isolated from the seawater of the West Pacific Ocean.</title>
        <authorList>
            <person name="Sun C."/>
            <person name="Wu Y.-H."/>
            <person name="Xamxidin M."/>
            <person name="Cheng H."/>
            <person name="Xu X.-W."/>
        </authorList>
    </citation>
    <scope>NUCLEOTIDE SEQUENCE [LARGE SCALE GENOMIC DNA]</scope>
    <source>
        <strain evidence="3">9a2</strain>
    </source>
</reference>